<comment type="caution">
    <text evidence="2">The sequence shown here is derived from an EMBL/GenBank/DDBJ whole genome shotgun (WGS) entry which is preliminary data.</text>
</comment>
<reference evidence="2 3" key="1">
    <citation type="submission" date="2019-06" db="EMBL/GenBank/DDBJ databases">
        <title>A novel species of marine bacteria.</title>
        <authorList>
            <person name="Wang Y."/>
        </authorList>
    </citation>
    <scope>NUCLEOTIDE SEQUENCE [LARGE SCALE GENOMIC DNA]</scope>
    <source>
        <strain evidence="2 3">MA1-10</strain>
    </source>
</reference>
<dbReference type="EMBL" id="VICH01000012">
    <property type="protein sequence ID" value="TQV66051.1"/>
    <property type="molecule type" value="Genomic_DNA"/>
</dbReference>
<dbReference type="OrthoDB" id="7675848at2"/>
<dbReference type="AlphaFoldDB" id="A0A545SM58"/>
<dbReference type="InterPro" id="IPR012433">
    <property type="entry name" value="Imm11"/>
</dbReference>
<sequence>MARREKKPLVWFSKVFVDSTLLKGFESDTYQNDRDLAVDAMRRNVLGEDLPAERFATEFWYEYGDTKIRKVPDFAMIGGYWVVSQEMKDVFEQFDLGKTSFYPTKLYEHNRKTEVAGTHYCINFAEVKNSFLPQHSPEVEKPFKSVDYYKLEGWMDEGMVAVSDDALDGVDLWLEGSLRKSLFFSDRLVSALKDAKLTRRLSLRKCTIIDG</sequence>
<protein>
    <recommendedName>
        <fullName evidence="1">Immunity MXAN-0049 protein domain-containing protein</fullName>
    </recommendedName>
</protein>
<evidence type="ECO:0000313" key="3">
    <source>
        <dbReference type="Proteomes" id="UP000315816"/>
    </source>
</evidence>
<keyword evidence="3" id="KW-1185">Reference proteome</keyword>
<feature type="domain" description="Immunity MXAN-0049 protein" evidence="1">
    <location>
        <begin position="65"/>
        <end position="198"/>
    </location>
</feature>
<organism evidence="2 3">
    <name type="scientific">Aliiroseovarius halocynthiae</name>
    <dbReference type="NCBI Taxonomy" id="985055"/>
    <lineage>
        <taxon>Bacteria</taxon>
        <taxon>Pseudomonadati</taxon>
        <taxon>Pseudomonadota</taxon>
        <taxon>Alphaproteobacteria</taxon>
        <taxon>Rhodobacterales</taxon>
        <taxon>Paracoccaceae</taxon>
        <taxon>Aliiroseovarius</taxon>
    </lineage>
</organism>
<evidence type="ECO:0000313" key="2">
    <source>
        <dbReference type="EMBL" id="TQV66051.1"/>
    </source>
</evidence>
<dbReference type="Proteomes" id="UP000315816">
    <property type="component" value="Unassembled WGS sequence"/>
</dbReference>
<name>A0A545SM58_9RHOB</name>
<evidence type="ECO:0000259" key="1">
    <source>
        <dbReference type="Pfam" id="PF07791"/>
    </source>
</evidence>
<gene>
    <name evidence="2" type="ORF">FIL88_14875</name>
</gene>
<proteinExistence type="predicted"/>
<dbReference type="RefSeq" id="WP_142854662.1">
    <property type="nucleotide sequence ID" value="NZ_FXWW01000007.1"/>
</dbReference>
<accession>A0A545SM58</accession>
<dbReference type="Pfam" id="PF07791">
    <property type="entry name" value="Imm11"/>
    <property type="match status" value="1"/>
</dbReference>